<dbReference type="PROSITE" id="PS50893">
    <property type="entry name" value="ABC_TRANSPORTER_2"/>
    <property type="match status" value="1"/>
</dbReference>
<dbReference type="SUPFAM" id="SSF52540">
    <property type="entry name" value="P-loop containing nucleoside triphosphate hydrolases"/>
    <property type="match status" value="1"/>
</dbReference>
<gene>
    <name evidence="6" type="ORF">SAMN06265221_104121</name>
</gene>
<evidence type="ECO:0000313" key="6">
    <source>
        <dbReference type="EMBL" id="SMO56353.1"/>
    </source>
</evidence>
<evidence type="ECO:0000256" key="3">
    <source>
        <dbReference type="ARBA" id="ARBA00022741"/>
    </source>
</evidence>
<comment type="similarity">
    <text evidence="1">Belongs to the ABC transporter superfamily.</text>
</comment>
<keyword evidence="4 6" id="KW-0067">ATP-binding</keyword>
<dbReference type="InterPro" id="IPR027417">
    <property type="entry name" value="P-loop_NTPase"/>
</dbReference>
<dbReference type="SMART" id="SM00382">
    <property type="entry name" value="AAA"/>
    <property type="match status" value="1"/>
</dbReference>
<dbReference type="PANTHER" id="PTHR42794">
    <property type="entry name" value="HEMIN IMPORT ATP-BINDING PROTEIN HMUV"/>
    <property type="match status" value="1"/>
</dbReference>
<evidence type="ECO:0000313" key="7">
    <source>
        <dbReference type="Proteomes" id="UP000319014"/>
    </source>
</evidence>
<dbReference type="Pfam" id="PF00005">
    <property type="entry name" value="ABC_tran"/>
    <property type="match status" value="1"/>
</dbReference>
<dbReference type="OrthoDB" id="9805601at2"/>
<evidence type="ECO:0000256" key="1">
    <source>
        <dbReference type="ARBA" id="ARBA00005417"/>
    </source>
</evidence>
<dbReference type="EMBL" id="FXTK01000004">
    <property type="protein sequence ID" value="SMO56353.1"/>
    <property type="molecule type" value="Genomic_DNA"/>
</dbReference>
<name>A0A521CAB3_9RHOB</name>
<dbReference type="GO" id="GO:0005524">
    <property type="term" value="F:ATP binding"/>
    <property type="evidence" value="ECO:0007669"/>
    <property type="project" value="UniProtKB-KW"/>
</dbReference>
<keyword evidence="3" id="KW-0547">Nucleotide-binding</keyword>
<evidence type="ECO:0000259" key="5">
    <source>
        <dbReference type="PROSITE" id="PS50893"/>
    </source>
</evidence>
<evidence type="ECO:0000256" key="2">
    <source>
        <dbReference type="ARBA" id="ARBA00022448"/>
    </source>
</evidence>
<dbReference type="RefSeq" id="WP_142662332.1">
    <property type="nucleotide sequence ID" value="NZ_FXTK01000004.1"/>
</dbReference>
<feature type="domain" description="ABC transporter" evidence="5">
    <location>
        <begin position="3"/>
        <end position="234"/>
    </location>
</feature>
<keyword evidence="7" id="KW-1185">Reference proteome</keyword>
<organism evidence="6 7">
    <name type="scientific">Paracoccus laeviglucosivorans</name>
    <dbReference type="NCBI Taxonomy" id="1197861"/>
    <lineage>
        <taxon>Bacteria</taxon>
        <taxon>Pseudomonadati</taxon>
        <taxon>Pseudomonadota</taxon>
        <taxon>Alphaproteobacteria</taxon>
        <taxon>Rhodobacterales</taxon>
        <taxon>Paracoccaceae</taxon>
        <taxon>Paracoccus</taxon>
    </lineage>
</organism>
<reference evidence="6 7" key="1">
    <citation type="submission" date="2017-05" db="EMBL/GenBank/DDBJ databases">
        <authorList>
            <person name="Varghese N."/>
            <person name="Submissions S."/>
        </authorList>
    </citation>
    <scope>NUCLEOTIDE SEQUENCE [LARGE SCALE GENOMIC DNA]</scope>
    <source>
        <strain evidence="6 7">DSM 100094</strain>
    </source>
</reference>
<dbReference type="CDD" id="cd03214">
    <property type="entry name" value="ABC_Iron-Siderophores_B12_Hemin"/>
    <property type="match status" value="1"/>
</dbReference>
<dbReference type="InterPro" id="IPR003593">
    <property type="entry name" value="AAA+_ATPase"/>
</dbReference>
<keyword evidence="2" id="KW-0813">Transport</keyword>
<dbReference type="GO" id="GO:0016887">
    <property type="term" value="F:ATP hydrolysis activity"/>
    <property type="evidence" value="ECO:0007669"/>
    <property type="project" value="InterPro"/>
</dbReference>
<proteinExistence type="inferred from homology"/>
<dbReference type="PROSITE" id="PS00211">
    <property type="entry name" value="ABC_TRANSPORTER_1"/>
    <property type="match status" value="1"/>
</dbReference>
<dbReference type="InterPro" id="IPR003439">
    <property type="entry name" value="ABC_transporter-like_ATP-bd"/>
</dbReference>
<dbReference type="AlphaFoldDB" id="A0A521CAB3"/>
<dbReference type="FunFam" id="3.40.50.300:FF:000134">
    <property type="entry name" value="Iron-enterobactin ABC transporter ATP-binding protein"/>
    <property type="match status" value="1"/>
</dbReference>
<dbReference type="Gene3D" id="3.40.50.300">
    <property type="entry name" value="P-loop containing nucleotide triphosphate hydrolases"/>
    <property type="match status" value="1"/>
</dbReference>
<accession>A0A521CAB3</accession>
<dbReference type="PANTHER" id="PTHR42794:SF2">
    <property type="entry name" value="ABC TRANSPORTER ATP-BINDING PROTEIN"/>
    <property type="match status" value="1"/>
</dbReference>
<protein>
    <submittedName>
        <fullName evidence="6">Iron complex transport system ATP-binding protein</fullName>
    </submittedName>
</protein>
<dbReference type="InterPro" id="IPR017871">
    <property type="entry name" value="ABC_transporter-like_CS"/>
</dbReference>
<dbReference type="Proteomes" id="UP000319014">
    <property type="component" value="Unassembled WGS sequence"/>
</dbReference>
<evidence type="ECO:0000256" key="4">
    <source>
        <dbReference type="ARBA" id="ARBA00022840"/>
    </source>
</evidence>
<sequence>MKLRAENLSLTAQGRAILDGVSLDIPTGVSFGLIGPNGSGKSTLLRLLAGLEPRAQGHVMLDDTRLRDLPRREIARRIALVEQQADTGDALSAREVVELGRTPWLAALQPFGPEDHHIVDQTLAAVGMTELAARHWSTLSGGERQRLQIARALAQRPQVLLLDEPTNHLDIHHQLALLRLVSRLQVTVVMALHDLNQALECDLLGVMSGGRLIACGPPATVLTPERLRQIFRIRSTSLRDPSDDAQILRFHCLEDER</sequence>